<keyword evidence="5" id="KW-1185">Reference proteome</keyword>
<dbReference type="OMA" id="QIALGWW"/>
<reference evidence="3 5" key="2">
    <citation type="submission" date="2015-03" db="EMBL/GenBank/DDBJ databases">
        <authorList>
            <consortium name="Pathogen Informatics"/>
            <person name="Murphy D."/>
        </authorList>
    </citation>
    <scope>NUCLEOTIDE SEQUENCE [LARGE SCALE GENOMIC DNA]</scope>
    <source>
        <strain evidence="3 5">IP05342</strain>
    </source>
</reference>
<proteinExistence type="predicted"/>
<feature type="transmembrane region" description="Helical" evidence="1">
    <location>
        <begin position="6"/>
        <end position="26"/>
    </location>
</feature>
<organism evidence="2 6">
    <name type="scientific">Yersinia enterocolitica</name>
    <dbReference type="NCBI Taxonomy" id="630"/>
    <lineage>
        <taxon>Bacteria</taxon>
        <taxon>Pseudomonadati</taxon>
        <taxon>Pseudomonadota</taxon>
        <taxon>Gammaproteobacteria</taxon>
        <taxon>Enterobacterales</taxon>
        <taxon>Yersiniaceae</taxon>
        <taxon>Yersinia</taxon>
    </lineage>
</organism>
<dbReference type="Proteomes" id="UP000041601">
    <property type="component" value="Unassembled WGS sequence"/>
</dbReference>
<reference evidence="2 6" key="1">
    <citation type="submission" date="2015-03" db="EMBL/GenBank/DDBJ databases">
        <authorList>
            <person name="Murphy D."/>
        </authorList>
    </citation>
    <scope>NUCLEOTIDE SEQUENCE [LARGE SCALE GENOMIC DNA]</scope>
    <source>
        <strain evidence="2 6">IP26249</strain>
    </source>
</reference>
<dbReference type="Proteomes" id="UP000595309">
    <property type="component" value="Chromosome"/>
</dbReference>
<dbReference type="NCBIfam" id="NF007592">
    <property type="entry name" value="PRK10234.1"/>
    <property type="match status" value="1"/>
</dbReference>
<gene>
    <name evidence="2" type="primary">gutM</name>
    <name evidence="2" type="ORF">ERS137941_03083</name>
    <name evidence="3" type="ORF">ERS137959_02315</name>
    <name evidence="4" type="ORF">I6I39_02695</name>
</gene>
<dbReference type="PIRSF" id="PIRSF011474">
    <property type="entry name" value="Glucitol_operon_activator"/>
    <property type="match status" value="1"/>
</dbReference>
<dbReference type="Pfam" id="PF06923">
    <property type="entry name" value="GutM"/>
    <property type="match status" value="1"/>
</dbReference>
<evidence type="ECO:0000313" key="2">
    <source>
        <dbReference type="EMBL" id="CFQ68960.1"/>
    </source>
</evidence>
<evidence type="ECO:0000313" key="4">
    <source>
        <dbReference type="EMBL" id="QQU47681.1"/>
    </source>
</evidence>
<name>A0A0E1NFB3_YEREN</name>
<dbReference type="InterPro" id="IPR009693">
    <property type="entry name" value="Glucitol_operon_activator"/>
</dbReference>
<evidence type="ECO:0000313" key="7">
    <source>
        <dbReference type="Proteomes" id="UP000595309"/>
    </source>
</evidence>
<keyword evidence="1" id="KW-0812">Transmembrane</keyword>
<dbReference type="KEGG" id="yet:CH48_514"/>
<dbReference type="AlphaFoldDB" id="A0A0E1NFB3"/>
<dbReference type="Proteomes" id="UP000048841">
    <property type="component" value="Unassembled WGS sequence"/>
</dbReference>
<dbReference type="EMBL" id="CGBR01000025">
    <property type="protein sequence ID" value="CFQ68960.1"/>
    <property type="molecule type" value="Genomic_DNA"/>
</dbReference>
<dbReference type="EMBL" id="CPXJ01000025">
    <property type="protein sequence ID" value="CND82809.1"/>
    <property type="molecule type" value="Genomic_DNA"/>
</dbReference>
<dbReference type="GO" id="GO:0003677">
    <property type="term" value="F:DNA binding"/>
    <property type="evidence" value="ECO:0007669"/>
    <property type="project" value="UniProtKB-KW"/>
</dbReference>
<keyword evidence="1" id="KW-0472">Membrane</keyword>
<dbReference type="EMBL" id="CP068146">
    <property type="protein sequence ID" value="QQU47681.1"/>
    <property type="molecule type" value="Genomic_DNA"/>
</dbReference>
<protein>
    <submittedName>
        <fullName evidence="2">DNA-binding transcriptional activator GutM</fullName>
    </submittedName>
    <submittedName>
        <fullName evidence="4">Transcriptional regulator GutM</fullName>
    </submittedName>
</protein>
<accession>A0A0E1NFB3</accession>
<keyword evidence="1" id="KW-1133">Transmembrane helix</keyword>
<reference evidence="4 7" key="3">
    <citation type="submission" date="2021-01" db="EMBL/GenBank/DDBJ databases">
        <title>FDA dAtabase for Regulatory Grade micrObial Sequences (FDA-ARGOS): Supporting development and validation of Infectious Disease Dx tests.</title>
        <authorList>
            <person name="Blissenbach B."/>
            <person name="Krut O."/>
            <person name="Tallon L."/>
            <person name="Sadzewicz L."/>
            <person name="Zhao X."/>
            <person name="Boylan J."/>
            <person name="Ott S."/>
            <person name="Bowen H."/>
            <person name="Vavikolanu K."/>
            <person name="Mehta A."/>
            <person name="Aluvathingal J."/>
            <person name="Nadendla S."/>
            <person name="Yan Y."/>
            <person name="Sichtig H."/>
        </authorList>
    </citation>
    <scope>NUCLEOTIDE SEQUENCE [LARGE SCALE GENOMIC DNA]</scope>
    <source>
        <strain evidence="4 7">FDAARGOS_1082</strain>
    </source>
</reference>
<dbReference type="RefSeq" id="WP_005162207.1">
    <property type="nucleotide sequence ID" value="NZ_CGBC01000022.1"/>
</dbReference>
<dbReference type="PATRIC" id="fig|630.129.peg.3135"/>
<evidence type="ECO:0000313" key="6">
    <source>
        <dbReference type="Proteomes" id="UP000048841"/>
    </source>
</evidence>
<evidence type="ECO:0000313" key="3">
    <source>
        <dbReference type="EMBL" id="CND82809.1"/>
    </source>
</evidence>
<keyword evidence="2" id="KW-0238">DNA-binding</keyword>
<dbReference type="GeneID" id="31412211"/>
<sequence length="121" mass="13501">MSPTSALISIVIIAWVLQILLGWWQINRFNRAFDRLCQHGKSVGVGRSGGRFKPRVVMALAFDENMRVSDSTFMRGISVFARPRTLAHLHGLHQQDLIPDVIFPTDTACQTALSLAIKPKS</sequence>
<evidence type="ECO:0000313" key="5">
    <source>
        <dbReference type="Proteomes" id="UP000041601"/>
    </source>
</evidence>
<evidence type="ECO:0000256" key="1">
    <source>
        <dbReference type="SAM" id="Phobius"/>
    </source>
</evidence>